<evidence type="ECO:0000256" key="1">
    <source>
        <dbReference type="ARBA" id="ARBA00004651"/>
    </source>
</evidence>
<feature type="transmembrane region" description="Helical" evidence="6">
    <location>
        <begin position="42"/>
        <end position="60"/>
    </location>
</feature>
<keyword evidence="4 6" id="KW-1133">Transmembrane helix</keyword>
<dbReference type="Pfam" id="PF07690">
    <property type="entry name" value="MFS_1"/>
    <property type="match status" value="1"/>
</dbReference>
<dbReference type="PROSITE" id="PS50850">
    <property type="entry name" value="MFS"/>
    <property type="match status" value="1"/>
</dbReference>
<evidence type="ECO:0000313" key="9">
    <source>
        <dbReference type="Proteomes" id="UP000198929"/>
    </source>
</evidence>
<name>A0A1H9TLK6_9CORY</name>
<proteinExistence type="predicted"/>
<evidence type="ECO:0000256" key="2">
    <source>
        <dbReference type="ARBA" id="ARBA00022448"/>
    </source>
</evidence>
<dbReference type="Gene3D" id="1.20.1720.10">
    <property type="entry name" value="Multidrug resistance protein D"/>
    <property type="match status" value="1"/>
</dbReference>
<dbReference type="GO" id="GO:0005886">
    <property type="term" value="C:plasma membrane"/>
    <property type="evidence" value="ECO:0007669"/>
    <property type="project" value="UniProtKB-SubCell"/>
</dbReference>
<evidence type="ECO:0000256" key="6">
    <source>
        <dbReference type="SAM" id="Phobius"/>
    </source>
</evidence>
<dbReference type="InterPro" id="IPR036259">
    <property type="entry name" value="MFS_trans_sf"/>
</dbReference>
<evidence type="ECO:0000256" key="3">
    <source>
        <dbReference type="ARBA" id="ARBA00022692"/>
    </source>
</evidence>
<organism evidence="8 9">
    <name type="scientific">Corynebacterium cystitidis DSM 20524</name>
    <dbReference type="NCBI Taxonomy" id="1121357"/>
    <lineage>
        <taxon>Bacteria</taxon>
        <taxon>Bacillati</taxon>
        <taxon>Actinomycetota</taxon>
        <taxon>Actinomycetes</taxon>
        <taxon>Mycobacteriales</taxon>
        <taxon>Corynebacteriaceae</taxon>
        <taxon>Corynebacterium</taxon>
    </lineage>
</organism>
<dbReference type="SUPFAM" id="SSF103473">
    <property type="entry name" value="MFS general substrate transporter"/>
    <property type="match status" value="1"/>
</dbReference>
<feature type="transmembrane region" description="Helical" evidence="6">
    <location>
        <begin position="100"/>
        <end position="122"/>
    </location>
</feature>
<accession>A0A1H9TLK6</accession>
<evidence type="ECO:0000313" key="8">
    <source>
        <dbReference type="EMBL" id="SER98031.1"/>
    </source>
</evidence>
<dbReference type="EMBL" id="FOGQ01000006">
    <property type="protein sequence ID" value="SER98031.1"/>
    <property type="molecule type" value="Genomic_DNA"/>
</dbReference>
<dbReference type="PANTHER" id="PTHR23501">
    <property type="entry name" value="MAJOR FACILITATOR SUPERFAMILY"/>
    <property type="match status" value="1"/>
</dbReference>
<keyword evidence="2" id="KW-0813">Transport</keyword>
<comment type="subcellular location">
    <subcellularLocation>
        <location evidence="1">Cell membrane</location>
        <topology evidence="1">Multi-pass membrane protein</topology>
    </subcellularLocation>
</comment>
<dbReference type="PROSITE" id="PS00217">
    <property type="entry name" value="SUGAR_TRANSPORT_2"/>
    <property type="match status" value="1"/>
</dbReference>
<dbReference type="AlphaFoldDB" id="A0A1H9TLK6"/>
<dbReference type="InterPro" id="IPR011701">
    <property type="entry name" value="MFS"/>
</dbReference>
<dbReference type="GO" id="GO:0022857">
    <property type="term" value="F:transmembrane transporter activity"/>
    <property type="evidence" value="ECO:0007669"/>
    <property type="project" value="InterPro"/>
</dbReference>
<dbReference type="InterPro" id="IPR005829">
    <property type="entry name" value="Sugar_transporter_CS"/>
</dbReference>
<feature type="transmembrane region" description="Helical" evidence="6">
    <location>
        <begin position="12"/>
        <end position="30"/>
    </location>
</feature>
<evidence type="ECO:0000259" key="7">
    <source>
        <dbReference type="PROSITE" id="PS50850"/>
    </source>
</evidence>
<dbReference type="Proteomes" id="UP000198929">
    <property type="component" value="Unassembled WGS sequence"/>
</dbReference>
<feature type="domain" description="Major facilitator superfamily (MFS) profile" evidence="7">
    <location>
        <begin position="1"/>
        <end position="142"/>
    </location>
</feature>
<evidence type="ECO:0000256" key="4">
    <source>
        <dbReference type="ARBA" id="ARBA00022989"/>
    </source>
</evidence>
<dbReference type="InterPro" id="IPR020846">
    <property type="entry name" value="MFS_dom"/>
</dbReference>
<protein>
    <submittedName>
        <fullName evidence="8">Major Facilitator Superfamily protein</fullName>
    </submittedName>
</protein>
<keyword evidence="5 6" id="KW-0472">Membrane</keyword>
<reference evidence="9" key="1">
    <citation type="submission" date="2016-10" db="EMBL/GenBank/DDBJ databases">
        <authorList>
            <person name="Varghese N."/>
            <person name="Submissions S."/>
        </authorList>
    </citation>
    <scope>NUCLEOTIDE SEQUENCE [LARGE SCALE GENOMIC DNA]</scope>
    <source>
        <strain evidence="9">DSM 20524</strain>
    </source>
</reference>
<dbReference type="STRING" id="1121357.SAMN05661109_01461"/>
<keyword evidence="3 6" id="KW-0812">Transmembrane</keyword>
<sequence>MLMSPLGGVDQMSWVITSFMVAMTIAMPIFGKVGDTLGRKWLYMSGITFFVIGSTVGGFAESMEILIIGRAIQGFGGGGMMVTSQAIVAEVVPARQRGKYMGILGAVFGLSSVLGPVLGGWFTGGPGWRWGMWMNIPRGIRR</sequence>
<keyword evidence="9" id="KW-1185">Reference proteome</keyword>
<gene>
    <name evidence="8" type="ORF">SAMN05661109_01461</name>
</gene>
<evidence type="ECO:0000256" key="5">
    <source>
        <dbReference type="ARBA" id="ARBA00023136"/>
    </source>
</evidence>
<dbReference type="PANTHER" id="PTHR23501:SF197">
    <property type="entry name" value="COMD"/>
    <property type="match status" value="1"/>
</dbReference>
<feature type="transmembrane region" description="Helical" evidence="6">
    <location>
        <begin position="66"/>
        <end position="88"/>
    </location>
</feature>